<dbReference type="AlphaFoldDB" id="A0A2I1HTB0"/>
<organism evidence="1 2">
    <name type="scientific">Rhizophagus irregularis</name>
    <dbReference type="NCBI Taxonomy" id="588596"/>
    <lineage>
        <taxon>Eukaryota</taxon>
        <taxon>Fungi</taxon>
        <taxon>Fungi incertae sedis</taxon>
        <taxon>Mucoromycota</taxon>
        <taxon>Glomeromycotina</taxon>
        <taxon>Glomeromycetes</taxon>
        <taxon>Glomerales</taxon>
        <taxon>Glomeraceae</taxon>
        <taxon>Rhizophagus</taxon>
    </lineage>
</organism>
<dbReference type="Proteomes" id="UP000234323">
    <property type="component" value="Unassembled WGS sequence"/>
</dbReference>
<dbReference type="EMBL" id="LLXI01006443">
    <property type="protein sequence ID" value="PKY62125.1"/>
    <property type="molecule type" value="Genomic_DNA"/>
</dbReference>
<keyword evidence="2" id="KW-1185">Reference proteome</keyword>
<protein>
    <submittedName>
        <fullName evidence="1">Uncharacterized protein</fullName>
    </submittedName>
</protein>
<evidence type="ECO:0000313" key="1">
    <source>
        <dbReference type="EMBL" id="PKY62125.1"/>
    </source>
</evidence>
<evidence type="ECO:0000313" key="2">
    <source>
        <dbReference type="Proteomes" id="UP000234323"/>
    </source>
</evidence>
<accession>A0A2I1HTB0</accession>
<dbReference type="VEuPathDB" id="FungiDB:RhiirA1_481197"/>
<reference evidence="1 2" key="1">
    <citation type="submission" date="2015-10" db="EMBL/GenBank/DDBJ databases">
        <title>Genome analyses suggest a sexual origin of heterokaryosis in a supposedly ancient asexual fungus.</title>
        <authorList>
            <person name="Ropars J."/>
            <person name="Sedzielewska K."/>
            <person name="Noel J."/>
            <person name="Charron P."/>
            <person name="Farinelli L."/>
            <person name="Marton T."/>
            <person name="Kruger M."/>
            <person name="Pelin A."/>
            <person name="Brachmann A."/>
            <person name="Corradi N."/>
        </authorList>
    </citation>
    <scope>NUCLEOTIDE SEQUENCE [LARGE SCALE GENOMIC DNA]</scope>
    <source>
        <strain evidence="1 2">A4</strain>
    </source>
</reference>
<sequence length="127" mass="14518">MSNVHILKDIKNRGHRLGSAKFRQATLGSIYEQELKKKLRTAINFNSEIIDFNKKLQAENLEYSEQKEDIGNKISQLNASSAKVRSQLISEQKSHSKSQHEFEAKYTAKIKSLKSNIKTLKREATLA</sequence>
<proteinExistence type="predicted"/>
<name>A0A2I1HTB0_9GLOM</name>
<gene>
    <name evidence="1" type="ORF">RhiirA4_488049</name>
</gene>
<comment type="caution">
    <text evidence="1">The sequence shown here is derived from an EMBL/GenBank/DDBJ whole genome shotgun (WGS) entry which is preliminary data.</text>
</comment>